<accession>A0A7S2NQF6</accession>
<sequence>MLSAPAPTVAVLPVTSITITTYEYTTKNPRLADPLTTTDNIIISPVISWLIIPSSLFPSSCGIITLMLPFMFVLVHYCIIMMEQCFYLRRIIVTGHRKHQLASFKDPPTE</sequence>
<feature type="transmembrane region" description="Helical" evidence="1">
    <location>
        <begin position="56"/>
        <end position="80"/>
    </location>
</feature>
<dbReference type="AlphaFoldDB" id="A0A7S2NQF6"/>
<evidence type="ECO:0000256" key="1">
    <source>
        <dbReference type="SAM" id="Phobius"/>
    </source>
</evidence>
<keyword evidence="1" id="KW-0812">Transmembrane</keyword>
<name>A0A7S2NQF6_9STRA</name>
<protein>
    <submittedName>
        <fullName evidence="2">Uncharacterized protein</fullName>
    </submittedName>
</protein>
<dbReference type="EMBL" id="HBGY01000414">
    <property type="protein sequence ID" value="CAD9554685.1"/>
    <property type="molecule type" value="Transcribed_RNA"/>
</dbReference>
<keyword evidence="1" id="KW-1133">Transmembrane helix</keyword>
<evidence type="ECO:0000313" key="2">
    <source>
        <dbReference type="EMBL" id="CAD9554685.1"/>
    </source>
</evidence>
<organism evidence="2">
    <name type="scientific">Leptocylindrus danicus</name>
    <dbReference type="NCBI Taxonomy" id="163516"/>
    <lineage>
        <taxon>Eukaryota</taxon>
        <taxon>Sar</taxon>
        <taxon>Stramenopiles</taxon>
        <taxon>Ochrophyta</taxon>
        <taxon>Bacillariophyta</taxon>
        <taxon>Coscinodiscophyceae</taxon>
        <taxon>Chaetocerotophycidae</taxon>
        <taxon>Leptocylindrales</taxon>
        <taxon>Leptocylindraceae</taxon>
        <taxon>Leptocylindrus</taxon>
    </lineage>
</organism>
<keyword evidence="1" id="KW-0472">Membrane</keyword>
<gene>
    <name evidence="2" type="ORF">LDAN0321_LOCUS273</name>
</gene>
<reference evidence="2" key="1">
    <citation type="submission" date="2021-01" db="EMBL/GenBank/DDBJ databases">
        <authorList>
            <person name="Corre E."/>
            <person name="Pelletier E."/>
            <person name="Niang G."/>
            <person name="Scheremetjew M."/>
            <person name="Finn R."/>
            <person name="Kale V."/>
            <person name="Holt S."/>
            <person name="Cochrane G."/>
            <person name="Meng A."/>
            <person name="Brown T."/>
            <person name="Cohen L."/>
        </authorList>
    </citation>
    <scope>NUCLEOTIDE SEQUENCE</scope>
    <source>
        <strain evidence="2">B650</strain>
    </source>
</reference>
<proteinExistence type="predicted"/>